<reference evidence="2 3" key="2">
    <citation type="submission" date="2018-03" db="EMBL/GenBank/DDBJ databases">
        <authorList>
            <person name="Keele B.F."/>
        </authorList>
    </citation>
    <scope>NUCLEOTIDE SEQUENCE [LARGE SCALE GENOMIC DNA]</scope>
    <source>
        <strain evidence="2 3">D13</strain>
    </source>
</reference>
<dbReference type="RefSeq" id="WP_106890317.1">
    <property type="nucleotide sequence ID" value="NZ_CP027860.1"/>
</dbReference>
<dbReference type="OrthoDB" id="9810518at2"/>
<feature type="transmembrane region" description="Helical" evidence="1">
    <location>
        <begin position="242"/>
        <end position="261"/>
    </location>
</feature>
<keyword evidence="1" id="KW-1133">Transmembrane helix</keyword>
<dbReference type="PANTHER" id="PTHR30188:SF3">
    <property type="entry name" value="ABC TRANSPORTER PERMEASE"/>
    <property type="match status" value="1"/>
</dbReference>
<name>A0A2P1PNH1_9GAMM</name>
<dbReference type="EMBL" id="CP027860">
    <property type="protein sequence ID" value="AVP96388.1"/>
    <property type="molecule type" value="Genomic_DNA"/>
</dbReference>
<reference evidence="2 3" key="1">
    <citation type="submission" date="2018-03" db="EMBL/GenBank/DDBJ databases">
        <title>Ahniella affigens gen. nov., sp. nov., a gammaproteobacterium isolated from sandy soil near a stream.</title>
        <authorList>
            <person name="Ko Y."/>
            <person name="Kim J.-H."/>
        </authorList>
    </citation>
    <scope>NUCLEOTIDE SEQUENCE [LARGE SCALE GENOMIC DNA]</scope>
    <source>
        <strain evidence="2 3">D13</strain>
    </source>
</reference>
<organism evidence="2 3">
    <name type="scientific">Ahniella affigens</name>
    <dbReference type="NCBI Taxonomy" id="2021234"/>
    <lineage>
        <taxon>Bacteria</taxon>
        <taxon>Pseudomonadati</taxon>
        <taxon>Pseudomonadota</taxon>
        <taxon>Gammaproteobacteria</taxon>
        <taxon>Lysobacterales</taxon>
        <taxon>Rhodanobacteraceae</taxon>
        <taxon>Ahniella</taxon>
    </lineage>
</organism>
<dbReference type="GO" id="GO:0043190">
    <property type="term" value="C:ATP-binding cassette (ABC) transporter complex"/>
    <property type="evidence" value="ECO:0007669"/>
    <property type="project" value="InterPro"/>
</dbReference>
<feature type="transmembrane region" description="Helical" evidence="1">
    <location>
        <begin position="152"/>
        <end position="179"/>
    </location>
</feature>
<feature type="transmembrane region" description="Helical" evidence="1">
    <location>
        <begin position="14"/>
        <end position="34"/>
    </location>
</feature>
<keyword evidence="1" id="KW-0472">Membrane</keyword>
<gene>
    <name evidence="2" type="ORF">C7S18_03910</name>
</gene>
<accession>A0A2P1PNH1</accession>
<dbReference type="KEGG" id="xba:C7S18_03910"/>
<evidence type="ECO:0000256" key="1">
    <source>
        <dbReference type="SAM" id="Phobius"/>
    </source>
</evidence>
<dbReference type="Proteomes" id="UP000241074">
    <property type="component" value="Chromosome"/>
</dbReference>
<evidence type="ECO:0000313" key="3">
    <source>
        <dbReference type="Proteomes" id="UP000241074"/>
    </source>
</evidence>
<keyword evidence="1" id="KW-0812">Transmembrane</keyword>
<dbReference type="AlphaFoldDB" id="A0A2P1PNH1"/>
<feature type="transmembrane region" description="Helical" evidence="1">
    <location>
        <begin position="211"/>
        <end position="230"/>
    </location>
</feature>
<proteinExistence type="predicted"/>
<protein>
    <submittedName>
        <fullName evidence="2">ABC transporter</fullName>
    </submittedName>
</protein>
<evidence type="ECO:0000313" key="2">
    <source>
        <dbReference type="EMBL" id="AVP96388.1"/>
    </source>
</evidence>
<keyword evidence="3" id="KW-1185">Reference proteome</keyword>
<feature type="transmembrane region" description="Helical" evidence="1">
    <location>
        <begin position="55"/>
        <end position="80"/>
    </location>
</feature>
<dbReference type="Pfam" id="PF02405">
    <property type="entry name" value="MlaE"/>
    <property type="match status" value="1"/>
</dbReference>
<sequence>MLAPTLDRIGRRTVAAIGGLGYGASVLVESVYYLTFGRFRGQRVRASAIFEQMRVIGVDAVPIVSLLSITVGLMLAIQFISALRDFGAETGVIIAIAKSITREFGVLITGILIAGRSGSALAARIGSMTVSQEVDALAVMGVDPVRYLAAPALAALLIMMPCLTLLADAVAILGSGLYAGPKLDMSLYNYLQQTLELIKPRDLLEGLGKSVVFAILITLVGVCTGFSVSGGAEGVGRATTRAVVWSITAIIIADMAFSFFLNR</sequence>
<dbReference type="InterPro" id="IPR030802">
    <property type="entry name" value="Permease_MalE"/>
</dbReference>
<dbReference type="PANTHER" id="PTHR30188">
    <property type="entry name" value="ABC TRANSPORTER PERMEASE PROTEIN-RELATED"/>
    <property type="match status" value="1"/>
</dbReference>
<dbReference type="GO" id="GO:0005548">
    <property type="term" value="F:phospholipid transporter activity"/>
    <property type="evidence" value="ECO:0007669"/>
    <property type="project" value="TreeGrafter"/>
</dbReference>